<sequence>MTVINTNVSALRAQNSSRVAGNMLGTAMERLSTGKRINSAKDDAAGLAIATRMDAKVRGLNQAIRNANDGISLAQTAEGAMGEISNILVRMRELSVQSASGTAAASDRTAIQTEVTELLGQIDDIAGRTDFNGSNLFNAATTFNIQTGVESGESVAIAFTSMNATGLGVDAIDMSTAGGAGTAMNLIDTAIDSVATARANLGAVQNRLDATVNNLTSTATNLSESKSRIADTDFSAESTKLAAAQILSQASTAMLAQANQSQQGVLNLLR</sequence>
<comment type="caution">
    <text evidence="6">The sequence shown here is derived from an EMBL/GenBank/DDBJ whole genome shotgun (WGS) entry which is preliminary data.</text>
</comment>
<dbReference type="InterPro" id="IPR046358">
    <property type="entry name" value="Flagellin_C"/>
</dbReference>
<dbReference type="SUPFAM" id="SSF64518">
    <property type="entry name" value="Phase 1 flagellin"/>
    <property type="match status" value="1"/>
</dbReference>
<proteinExistence type="inferred from homology"/>
<comment type="function">
    <text evidence="3">Flagellin is the subunit protein which polymerizes to form the filaments of bacterial flagella.</text>
</comment>
<name>A0ABW4MD64_9SPHN</name>
<dbReference type="PANTHER" id="PTHR42792">
    <property type="entry name" value="FLAGELLIN"/>
    <property type="match status" value="1"/>
</dbReference>
<keyword evidence="6" id="KW-0966">Cell projection</keyword>
<dbReference type="Proteomes" id="UP001597215">
    <property type="component" value="Unassembled WGS sequence"/>
</dbReference>
<dbReference type="InterPro" id="IPR001029">
    <property type="entry name" value="Flagellin_N"/>
</dbReference>
<dbReference type="RefSeq" id="WP_381512893.1">
    <property type="nucleotide sequence ID" value="NZ_JBHUEL010000005.1"/>
</dbReference>
<feature type="domain" description="Flagellin N-terminal" evidence="4">
    <location>
        <begin position="4"/>
        <end position="141"/>
    </location>
</feature>
<dbReference type="InterPro" id="IPR042187">
    <property type="entry name" value="Flagellin_C_sub2"/>
</dbReference>
<reference evidence="7" key="1">
    <citation type="journal article" date="2019" name="Int. J. Syst. Evol. Microbiol.">
        <title>The Global Catalogue of Microorganisms (GCM) 10K type strain sequencing project: providing services to taxonomists for standard genome sequencing and annotation.</title>
        <authorList>
            <consortium name="The Broad Institute Genomics Platform"/>
            <consortium name="The Broad Institute Genome Sequencing Center for Infectious Disease"/>
            <person name="Wu L."/>
            <person name="Ma J."/>
        </authorList>
    </citation>
    <scope>NUCLEOTIDE SEQUENCE [LARGE SCALE GENOMIC DNA]</scope>
    <source>
        <strain evidence="7">CGMCC 1.12449</strain>
    </source>
</reference>
<evidence type="ECO:0000313" key="7">
    <source>
        <dbReference type="Proteomes" id="UP001597215"/>
    </source>
</evidence>
<dbReference type="InterPro" id="IPR001492">
    <property type="entry name" value="Flagellin"/>
</dbReference>
<keyword evidence="3" id="KW-0964">Secreted</keyword>
<evidence type="ECO:0000259" key="4">
    <source>
        <dbReference type="Pfam" id="PF00669"/>
    </source>
</evidence>
<gene>
    <name evidence="6" type="ORF">ACFSAG_07125</name>
</gene>
<comment type="similarity">
    <text evidence="1 3">Belongs to the bacterial flagellin family.</text>
</comment>
<dbReference type="PRINTS" id="PR00207">
    <property type="entry name" value="FLAGELLIN"/>
</dbReference>
<dbReference type="EMBL" id="JBHUEL010000005">
    <property type="protein sequence ID" value="MFD1766611.1"/>
    <property type="molecule type" value="Genomic_DNA"/>
</dbReference>
<organism evidence="6 7">
    <name type="scientific">Sphingorhabdus buctiana</name>
    <dbReference type="NCBI Taxonomy" id="1508805"/>
    <lineage>
        <taxon>Bacteria</taxon>
        <taxon>Pseudomonadati</taxon>
        <taxon>Pseudomonadota</taxon>
        <taxon>Alphaproteobacteria</taxon>
        <taxon>Sphingomonadales</taxon>
        <taxon>Sphingomonadaceae</taxon>
        <taxon>Sphingorhabdus</taxon>
    </lineage>
</organism>
<keyword evidence="6" id="KW-0282">Flagellum</keyword>
<evidence type="ECO:0000259" key="5">
    <source>
        <dbReference type="Pfam" id="PF00700"/>
    </source>
</evidence>
<keyword evidence="2 3" id="KW-0975">Bacterial flagellum</keyword>
<dbReference type="Pfam" id="PF00700">
    <property type="entry name" value="Flagellin_C"/>
    <property type="match status" value="1"/>
</dbReference>
<dbReference type="PANTHER" id="PTHR42792:SF2">
    <property type="entry name" value="FLAGELLIN"/>
    <property type="match status" value="1"/>
</dbReference>
<dbReference type="Gene3D" id="1.20.1330.10">
    <property type="entry name" value="f41 fragment of flagellin, N-terminal domain"/>
    <property type="match status" value="1"/>
</dbReference>
<dbReference type="Pfam" id="PF00669">
    <property type="entry name" value="Flagellin_N"/>
    <property type="match status" value="1"/>
</dbReference>
<feature type="domain" description="Flagellin C-terminal" evidence="5">
    <location>
        <begin position="184"/>
        <end position="269"/>
    </location>
</feature>
<evidence type="ECO:0000313" key="6">
    <source>
        <dbReference type="EMBL" id="MFD1766611.1"/>
    </source>
</evidence>
<dbReference type="Gene3D" id="6.10.10.10">
    <property type="entry name" value="Flagellar export chaperone, C-terminal domain"/>
    <property type="match status" value="1"/>
</dbReference>
<comment type="subcellular location">
    <subcellularLocation>
        <location evidence="3">Secreted</location>
    </subcellularLocation>
    <subcellularLocation>
        <location evidence="3">Bacterial flagellum</location>
    </subcellularLocation>
</comment>
<keyword evidence="7" id="KW-1185">Reference proteome</keyword>
<evidence type="ECO:0000256" key="2">
    <source>
        <dbReference type="ARBA" id="ARBA00023143"/>
    </source>
</evidence>
<accession>A0ABW4MD64</accession>
<keyword evidence="6" id="KW-0969">Cilium</keyword>
<evidence type="ECO:0000256" key="1">
    <source>
        <dbReference type="ARBA" id="ARBA00005709"/>
    </source>
</evidence>
<evidence type="ECO:0000256" key="3">
    <source>
        <dbReference type="RuleBase" id="RU362073"/>
    </source>
</evidence>
<protein>
    <recommendedName>
        <fullName evidence="3">Flagellin</fullName>
    </recommendedName>
</protein>